<gene>
    <name evidence="2" type="ORF">OSB1V03_LOCUS20318</name>
</gene>
<sequence>MNTSMNTMLCLIKCPNHVVLEVECDHKARGQECLDKV</sequence>
<dbReference type="InterPro" id="IPR018979">
    <property type="entry name" value="FERM_N"/>
</dbReference>
<dbReference type="AlphaFoldDB" id="A0A7R9LNP5"/>
<evidence type="ECO:0000313" key="2">
    <source>
        <dbReference type="EMBL" id="CAD7645034.1"/>
    </source>
</evidence>
<evidence type="ECO:0000259" key="1">
    <source>
        <dbReference type="Pfam" id="PF09379"/>
    </source>
</evidence>
<dbReference type="EMBL" id="OC887611">
    <property type="protein sequence ID" value="CAD7645034.1"/>
    <property type="molecule type" value="Genomic_DNA"/>
</dbReference>
<name>A0A7R9LNP5_9ACAR</name>
<protein>
    <recommendedName>
        <fullName evidence="1">FERM N-terminal domain-containing protein</fullName>
    </recommendedName>
</protein>
<dbReference type="EMBL" id="CAJPIZ010033036">
    <property type="protein sequence ID" value="CAG2120371.1"/>
    <property type="molecule type" value="Genomic_DNA"/>
</dbReference>
<accession>A0A7R9LNP5</accession>
<organism evidence="2">
    <name type="scientific">Medioppia subpectinata</name>
    <dbReference type="NCBI Taxonomy" id="1979941"/>
    <lineage>
        <taxon>Eukaryota</taxon>
        <taxon>Metazoa</taxon>
        <taxon>Ecdysozoa</taxon>
        <taxon>Arthropoda</taxon>
        <taxon>Chelicerata</taxon>
        <taxon>Arachnida</taxon>
        <taxon>Acari</taxon>
        <taxon>Acariformes</taxon>
        <taxon>Sarcoptiformes</taxon>
        <taxon>Oribatida</taxon>
        <taxon>Brachypylina</taxon>
        <taxon>Oppioidea</taxon>
        <taxon>Oppiidae</taxon>
        <taxon>Medioppia</taxon>
    </lineage>
</organism>
<proteinExistence type="predicted"/>
<keyword evidence="3" id="KW-1185">Reference proteome</keyword>
<dbReference type="Pfam" id="PF09379">
    <property type="entry name" value="FERM_N"/>
    <property type="match status" value="1"/>
</dbReference>
<dbReference type="Proteomes" id="UP000759131">
    <property type="component" value="Unassembled WGS sequence"/>
</dbReference>
<reference evidence="2" key="1">
    <citation type="submission" date="2020-11" db="EMBL/GenBank/DDBJ databases">
        <authorList>
            <person name="Tran Van P."/>
        </authorList>
    </citation>
    <scope>NUCLEOTIDE SEQUENCE</scope>
</reference>
<evidence type="ECO:0000313" key="3">
    <source>
        <dbReference type="Proteomes" id="UP000759131"/>
    </source>
</evidence>
<dbReference type="OrthoDB" id="7617000at2759"/>
<feature type="domain" description="FERM N-terminal" evidence="1">
    <location>
        <begin position="13"/>
        <end position="37"/>
    </location>
</feature>